<gene>
    <name evidence="3" type="ORF">AXF15_08165</name>
</gene>
<dbReference type="KEGG" id="doa:AXF15_08165"/>
<organism evidence="3 4">
    <name type="scientific">Desulfomicrobium orale DSM 12838</name>
    <dbReference type="NCBI Taxonomy" id="888061"/>
    <lineage>
        <taxon>Bacteria</taxon>
        <taxon>Pseudomonadati</taxon>
        <taxon>Thermodesulfobacteriota</taxon>
        <taxon>Desulfovibrionia</taxon>
        <taxon>Desulfovibrionales</taxon>
        <taxon>Desulfomicrobiaceae</taxon>
        <taxon>Desulfomicrobium</taxon>
    </lineage>
</organism>
<dbReference type="STRING" id="888061.AXF15_08165"/>
<protein>
    <recommendedName>
        <fullName evidence="2">Methyltransferase domain-containing protein</fullName>
    </recommendedName>
</protein>
<dbReference type="Pfam" id="PF13649">
    <property type="entry name" value="Methyltransf_25"/>
    <property type="match status" value="1"/>
</dbReference>
<proteinExistence type="predicted"/>
<dbReference type="AlphaFoldDB" id="A0A0X8JR94"/>
<dbReference type="Proteomes" id="UP000063964">
    <property type="component" value="Chromosome"/>
</dbReference>
<reference evidence="4" key="1">
    <citation type="submission" date="2016-02" db="EMBL/GenBank/DDBJ databases">
        <authorList>
            <person name="Holder M.E."/>
            <person name="Ajami N.J."/>
            <person name="Petrosino J.F."/>
        </authorList>
    </citation>
    <scope>NUCLEOTIDE SEQUENCE [LARGE SCALE GENOMIC DNA]</scope>
    <source>
        <strain evidence="4">DSM 12838</strain>
    </source>
</reference>
<dbReference type="EMBL" id="CP014230">
    <property type="protein sequence ID" value="AMD93073.1"/>
    <property type="molecule type" value="Genomic_DNA"/>
</dbReference>
<feature type="domain" description="Methyltransferase" evidence="2">
    <location>
        <begin position="51"/>
        <end position="142"/>
    </location>
</feature>
<name>A0A0X8JR94_9BACT</name>
<keyword evidence="4" id="KW-1185">Reference proteome</keyword>
<keyword evidence="1" id="KW-0808">Transferase</keyword>
<evidence type="ECO:0000313" key="3">
    <source>
        <dbReference type="EMBL" id="AMD93073.1"/>
    </source>
</evidence>
<dbReference type="SUPFAM" id="SSF53335">
    <property type="entry name" value="S-adenosyl-L-methionine-dependent methyltransferases"/>
    <property type="match status" value="1"/>
</dbReference>
<dbReference type="PANTHER" id="PTHR43861">
    <property type="entry name" value="TRANS-ACONITATE 2-METHYLTRANSFERASE-RELATED"/>
    <property type="match status" value="1"/>
</dbReference>
<dbReference type="InterPro" id="IPR041698">
    <property type="entry name" value="Methyltransf_25"/>
</dbReference>
<sequence>MAAAGHILRHLQYEEAAMYSRFARWYDRIFPFSPGVYAFLSRHMDRPGGPVLDLGCGTGDYCAAFARDGMRAVGLDLDAAMIFRARESGSGAEFHVLDMGDFQVLGGPWSFIYSIGNTAAHLPPEKFWSCVDNVAACLEPDGTWIVQVMNWDYVLGLRHFTFPPKVMDGAVFHRFYEDISASGLTFRTGLDVDGERVFDDAVRLYPLSSREIIEGHEKRGFRLVEHAADYAGSAFDPEVFSANIFVFRRQEGA</sequence>
<evidence type="ECO:0000256" key="1">
    <source>
        <dbReference type="ARBA" id="ARBA00022679"/>
    </source>
</evidence>
<dbReference type="InterPro" id="IPR029063">
    <property type="entry name" value="SAM-dependent_MTases_sf"/>
</dbReference>
<dbReference type="GO" id="GO:0016740">
    <property type="term" value="F:transferase activity"/>
    <property type="evidence" value="ECO:0007669"/>
    <property type="project" value="UniProtKB-KW"/>
</dbReference>
<evidence type="ECO:0000259" key="2">
    <source>
        <dbReference type="Pfam" id="PF13649"/>
    </source>
</evidence>
<accession>A0A0X8JR94</accession>
<evidence type="ECO:0000313" key="4">
    <source>
        <dbReference type="Proteomes" id="UP000063964"/>
    </source>
</evidence>
<dbReference type="CDD" id="cd02440">
    <property type="entry name" value="AdoMet_MTases"/>
    <property type="match status" value="1"/>
</dbReference>
<dbReference type="Gene3D" id="3.40.50.150">
    <property type="entry name" value="Vaccinia Virus protein VP39"/>
    <property type="match status" value="1"/>
</dbReference>